<dbReference type="CDD" id="cd17249">
    <property type="entry name" value="RMtype1_S_EcoR124I-TRD2-CR2_like"/>
    <property type="match status" value="1"/>
</dbReference>
<comment type="caution">
    <text evidence="5">The sequence shown here is derived from an EMBL/GenBank/DDBJ whole genome shotgun (WGS) entry which is preliminary data.</text>
</comment>
<keyword evidence="2" id="KW-0680">Restriction system</keyword>
<keyword evidence="5" id="KW-0378">Hydrolase</keyword>
<evidence type="ECO:0000256" key="3">
    <source>
        <dbReference type="ARBA" id="ARBA00023125"/>
    </source>
</evidence>
<dbReference type="SUPFAM" id="SSF116734">
    <property type="entry name" value="DNA methylase specificity domain"/>
    <property type="match status" value="2"/>
</dbReference>
<dbReference type="Gene3D" id="3.90.220.20">
    <property type="entry name" value="DNA methylase specificity domains"/>
    <property type="match status" value="2"/>
</dbReference>
<keyword evidence="5" id="KW-0255">Endonuclease</keyword>
<dbReference type="Pfam" id="PF01420">
    <property type="entry name" value="Methylase_S"/>
    <property type="match status" value="2"/>
</dbReference>
<dbReference type="GO" id="GO:0009307">
    <property type="term" value="P:DNA restriction-modification system"/>
    <property type="evidence" value="ECO:0007669"/>
    <property type="project" value="UniProtKB-KW"/>
</dbReference>
<gene>
    <name evidence="5" type="ORF">DM484_02200</name>
</gene>
<protein>
    <submittedName>
        <fullName evidence="5">Restriction endonuclease subunit S</fullName>
    </submittedName>
</protein>
<evidence type="ECO:0000256" key="1">
    <source>
        <dbReference type="ARBA" id="ARBA00010923"/>
    </source>
</evidence>
<reference evidence="5 6" key="1">
    <citation type="journal article" date="2018" name="Aquat. Microb. Ecol.">
        <title>Gammaproteobacterial methanotrophs dominate.</title>
        <authorList>
            <person name="Rissanen A.J."/>
            <person name="Saarenheimo J."/>
            <person name="Tiirola M."/>
            <person name="Peura S."/>
            <person name="Aalto S.L."/>
            <person name="Karvinen A."/>
            <person name="Nykanen H."/>
        </authorList>
    </citation>
    <scope>NUCLEOTIDE SEQUENCE [LARGE SCALE GENOMIC DNA]</scope>
    <source>
        <strain evidence="5">AMbin10</strain>
    </source>
</reference>
<dbReference type="GO" id="GO:0004519">
    <property type="term" value="F:endonuclease activity"/>
    <property type="evidence" value="ECO:0007669"/>
    <property type="project" value="UniProtKB-KW"/>
</dbReference>
<evidence type="ECO:0000256" key="2">
    <source>
        <dbReference type="ARBA" id="ARBA00022747"/>
    </source>
</evidence>
<keyword evidence="3" id="KW-0238">DNA-binding</keyword>
<evidence type="ECO:0000313" key="5">
    <source>
        <dbReference type="EMBL" id="PZN84796.1"/>
    </source>
</evidence>
<feature type="domain" description="Type I restriction modification DNA specificity" evidence="4">
    <location>
        <begin position="22"/>
        <end position="182"/>
    </location>
</feature>
<dbReference type="InterPro" id="IPR051212">
    <property type="entry name" value="Type-I_RE_S_subunit"/>
</dbReference>
<evidence type="ECO:0000259" key="4">
    <source>
        <dbReference type="Pfam" id="PF01420"/>
    </source>
</evidence>
<dbReference type="GO" id="GO:0003677">
    <property type="term" value="F:DNA binding"/>
    <property type="evidence" value="ECO:0007669"/>
    <property type="project" value="UniProtKB-KW"/>
</dbReference>
<dbReference type="Proteomes" id="UP000249396">
    <property type="component" value="Unassembled WGS sequence"/>
</dbReference>
<dbReference type="AlphaFoldDB" id="A0A2W4RR25"/>
<dbReference type="PANTHER" id="PTHR43140">
    <property type="entry name" value="TYPE-1 RESTRICTION ENZYME ECOKI SPECIFICITY PROTEIN"/>
    <property type="match status" value="1"/>
</dbReference>
<evidence type="ECO:0000313" key="6">
    <source>
        <dbReference type="Proteomes" id="UP000249396"/>
    </source>
</evidence>
<organism evidence="5 6">
    <name type="scientific">Candidatus Methylumidiphilus alinenensis</name>
    <dbReference type="NCBI Taxonomy" id="2202197"/>
    <lineage>
        <taxon>Bacteria</taxon>
        <taxon>Pseudomonadati</taxon>
        <taxon>Pseudomonadota</taxon>
        <taxon>Gammaproteobacteria</taxon>
        <taxon>Methylococcales</taxon>
        <taxon>Candidatus Methylumidiphilus</taxon>
    </lineage>
</organism>
<name>A0A2W4RR25_9GAMM</name>
<proteinExistence type="inferred from homology"/>
<dbReference type="EMBL" id="QJPH01000143">
    <property type="protein sequence ID" value="PZN84796.1"/>
    <property type="molecule type" value="Genomic_DNA"/>
</dbReference>
<dbReference type="InterPro" id="IPR000055">
    <property type="entry name" value="Restrct_endonuc_typeI_TRD"/>
</dbReference>
<dbReference type="Gene3D" id="1.10.287.1120">
    <property type="entry name" value="Bipartite methylase S protein"/>
    <property type="match status" value="1"/>
</dbReference>
<comment type="similarity">
    <text evidence="1">Belongs to the type-I restriction system S methylase family.</text>
</comment>
<sequence>MSDYKPYPAYKDSGVEWLGKVPDGWKVKPLWTVTTVNNDERDRNIKDLDEIEYVDISSVTLEYGVSNPTRMLAKDAPSRAQRKAKSGDVVISTVRTYLRAIGKVLPEHEAAIFSTGFAIVRSSKEITPSFLYYALLSEYFLSEVEARSNGISYPAINASDLLKINIAVPLLEEQIKLTQLLDRETVRIDALVSKKTRFIELLREKRQALITQAVTRGLDPTVKMKDSGVEWLGEVPEHWEVRTLKYITNFCGGGTPIRDNLLFWNGDIPWVSPKDMKVEAICETEENITQAGLLNSAARLVPPNQILLVVRSGILKHTIPIAINLIQVALNQDMRALFFNHNLCIGKFFLRWVQGFNNDLLQAWRKQGATVESIEQDYLSDTIIPLPSIAEQQGIVAYLDHETTRIDSLITKTQHSINLLKERRAALITAAVTGQIDVRNTA</sequence>
<keyword evidence="5" id="KW-0540">Nuclease</keyword>
<accession>A0A2W4RR25</accession>
<feature type="domain" description="Type I restriction modification DNA specificity" evidence="4">
    <location>
        <begin position="236"/>
        <end position="410"/>
    </location>
</feature>
<dbReference type="InterPro" id="IPR044946">
    <property type="entry name" value="Restrct_endonuc_typeI_TRD_sf"/>
</dbReference>
<dbReference type="PANTHER" id="PTHR43140:SF1">
    <property type="entry name" value="TYPE I RESTRICTION ENZYME ECOKI SPECIFICITY SUBUNIT"/>
    <property type="match status" value="1"/>
</dbReference>